<name>A0A9P8TA45_9ASCO</name>
<evidence type="ECO:0000313" key="1">
    <source>
        <dbReference type="EMBL" id="KAH3670716.1"/>
    </source>
</evidence>
<dbReference type="Proteomes" id="UP000769157">
    <property type="component" value="Unassembled WGS sequence"/>
</dbReference>
<comment type="caution">
    <text evidence="1">The sequence shown here is derived from an EMBL/GenBank/DDBJ whole genome shotgun (WGS) entry which is preliminary data.</text>
</comment>
<dbReference type="GeneID" id="70233199"/>
<reference evidence="1" key="1">
    <citation type="journal article" date="2021" name="Open Biol.">
        <title>Shared evolutionary footprints suggest mitochondrial oxidative damage underlies multiple complex I losses in fungi.</title>
        <authorList>
            <person name="Schikora-Tamarit M.A."/>
            <person name="Marcet-Houben M."/>
            <person name="Nosek J."/>
            <person name="Gabaldon T."/>
        </authorList>
    </citation>
    <scope>NUCLEOTIDE SEQUENCE</scope>
    <source>
        <strain evidence="1">CBS6075</strain>
    </source>
</reference>
<dbReference type="EMBL" id="JAEUBE010000087">
    <property type="protein sequence ID" value="KAH3670716.1"/>
    <property type="molecule type" value="Genomic_DNA"/>
</dbReference>
<sequence>MSSVVFNLSRKLRKTSDLDSLEYSSSSNASVSPRPASLANSFFERSCLEISASASITVWLASSTSRLTFWKTSFIWTLSSPSDDDARNVRWFNEFTRGLSSVQSKARRSYKVDVIETAALFAVSNLGSPGLELSLHGLDLFHSHCSRLDPRDFDLGVNLVNQTFNQLQTKALDNQVLHLVVVFQERHVCTDVVVLEHSVLGWSVENQLNQRHDAHFLLEEIHIGSQLRNLLDLFTRHDALETLEVSRVERQQQLFEPWDRQVLEDVVHDDLAEIVDLVAQQSTHADISHDLLFVGEVFKVVDTCQEQQRVVVNGRVVTLELHQTGVCEIVACIDPVVQRPVDGFDLLGAFVDDSGRLVHKSQFQLDSRDFYFQEQQRLEDVYVCDIVVVCLFDVLSIFDELFEIQQVFQAFWQLRLLDRQQQKLD</sequence>
<proteinExistence type="predicted"/>
<evidence type="ECO:0000313" key="2">
    <source>
        <dbReference type="Proteomes" id="UP000769157"/>
    </source>
</evidence>
<reference evidence="1" key="2">
    <citation type="submission" date="2021-01" db="EMBL/GenBank/DDBJ databases">
        <authorList>
            <person name="Schikora-Tamarit M.A."/>
        </authorList>
    </citation>
    <scope>NUCLEOTIDE SEQUENCE</scope>
    <source>
        <strain evidence="1">CBS6075</strain>
    </source>
</reference>
<dbReference type="RefSeq" id="XP_046064141.1">
    <property type="nucleotide sequence ID" value="XM_046201971.1"/>
</dbReference>
<organism evidence="1 2">
    <name type="scientific">Ogataea philodendri</name>
    <dbReference type="NCBI Taxonomy" id="1378263"/>
    <lineage>
        <taxon>Eukaryota</taxon>
        <taxon>Fungi</taxon>
        <taxon>Dikarya</taxon>
        <taxon>Ascomycota</taxon>
        <taxon>Saccharomycotina</taxon>
        <taxon>Pichiomycetes</taxon>
        <taxon>Pichiales</taxon>
        <taxon>Pichiaceae</taxon>
        <taxon>Ogataea</taxon>
    </lineage>
</organism>
<keyword evidence="2" id="KW-1185">Reference proteome</keyword>
<accession>A0A9P8TA45</accession>
<protein>
    <submittedName>
        <fullName evidence="1">Uncharacterized protein</fullName>
    </submittedName>
</protein>
<dbReference type="AlphaFoldDB" id="A0A9P8TA45"/>
<gene>
    <name evidence="1" type="ORF">OGAPHI_001231</name>
</gene>